<evidence type="ECO:0000313" key="3">
    <source>
        <dbReference type="Proteomes" id="UP000503251"/>
    </source>
</evidence>
<dbReference type="InterPro" id="IPR029063">
    <property type="entry name" value="SAM-dependent_MTases_sf"/>
</dbReference>
<protein>
    <submittedName>
        <fullName evidence="2">Class I SAM-dependent methyltransferase</fullName>
    </submittedName>
</protein>
<dbReference type="RefSeq" id="WP_171267605.1">
    <property type="nucleotide sequence ID" value="NZ_CP039543.1"/>
</dbReference>
<dbReference type="CDD" id="cd02440">
    <property type="entry name" value="AdoMet_MTases"/>
    <property type="match status" value="1"/>
</dbReference>
<dbReference type="InterPro" id="IPR013216">
    <property type="entry name" value="Methyltransf_11"/>
</dbReference>
<sequence length="302" mass="35175">MNKAEIYYDAFNSDVESYSKEYIDTIENALLYAKGIDGVYYKHTREMSGYTIYDNTSNNTECLPLPPDSLRQLYGILDDGTYDDHQYLESGRLDYNSLLKIISQDNFELSSGTRILEFGCSSGRIIRWFKDHTATCELWGCDVDAESISWAQQNLKPFFNFFLSTTAYHLPFTDGYFDLIYAGSVFTHIGDLADAWLLELRRLLSPHGRLYITIFDEASIESINRRWPNHPYKHFLDEQNAKHGNVLANENVFKFVFGASPKYEHVVYFRKPFIEHLEKMFRICSITNEAYGYQSAYLLTHR</sequence>
<dbReference type="EMBL" id="CP039543">
    <property type="protein sequence ID" value="QJT09816.1"/>
    <property type="molecule type" value="Genomic_DNA"/>
</dbReference>
<dbReference type="Pfam" id="PF08241">
    <property type="entry name" value="Methyltransf_11"/>
    <property type="match status" value="1"/>
</dbReference>
<keyword evidence="2" id="KW-0489">Methyltransferase</keyword>
<keyword evidence="2" id="KW-0808">Transferase</keyword>
<name>A0ABX6NHS8_9BACT</name>
<evidence type="ECO:0000313" key="2">
    <source>
        <dbReference type="EMBL" id="QJT09816.1"/>
    </source>
</evidence>
<dbReference type="PANTHER" id="PTHR43861">
    <property type="entry name" value="TRANS-ACONITATE 2-METHYLTRANSFERASE-RELATED"/>
    <property type="match status" value="1"/>
</dbReference>
<gene>
    <name evidence="2" type="ORF">E8L03_13100</name>
</gene>
<dbReference type="PANTHER" id="PTHR43861:SF1">
    <property type="entry name" value="TRANS-ACONITATE 2-METHYLTRANSFERASE"/>
    <property type="match status" value="1"/>
</dbReference>
<accession>A0ABX6NHS8</accession>
<feature type="domain" description="Methyltransferase type 11" evidence="1">
    <location>
        <begin position="116"/>
        <end position="212"/>
    </location>
</feature>
<keyword evidence="3" id="KW-1185">Reference proteome</keyword>
<organism evidence="2 3">
    <name type="scientific">Oceanidesulfovibrio marinus</name>
    <dbReference type="NCBI Taxonomy" id="370038"/>
    <lineage>
        <taxon>Bacteria</taxon>
        <taxon>Pseudomonadati</taxon>
        <taxon>Thermodesulfobacteriota</taxon>
        <taxon>Desulfovibrionia</taxon>
        <taxon>Desulfovibrionales</taxon>
        <taxon>Desulfovibrionaceae</taxon>
        <taxon>Oceanidesulfovibrio</taxon>
    </lineage>
</organism>
<dbReference type="SUPFAM" id="SSF53335">
    <property type="entry name" value="S-adenosyl-L-methionine-dependent methyltransferases"/>
    <property type="match status" value="1"/>
</dbReference>
<reference evidence="2 3" key="1">
    <citation type="submission" date="2019-04" db="EMBL/GenBank/DDBJ databases">
        <title>Isolation and culture of sulfate reducing bacteria from the cold seep of the South China Sea.</title>
        <authorList>
            <person name="Sun C."/>
            <person name="Liu R."/>
        </authorList>
    </citation>
    <scope>NUCLEOTIDE SEQUENCE [LARGE SCALE GENOMIC DNA]</scope>
    <source>
        <strain evidence="2 3">CS1</strain>
    </source>
</reference>
<dbReference type="Proteomes" id="UP000503251">
    <property type="component" value="Chromosome"/>
</dbReference>
<dbReference type="GO" id="GO:0008168">
    <property type="term" value="F:methyltransferase activity"/>
    <property type="evidence" value="ECO:0007669"/>
    <property type="project" value="UniProtKB-KW"/>
</dbReference>
<dbReference type="GO" id="GO:0032259">
    <property type="term" value="P:methylation"/>
    <property type="evidence" value="ECO:0007669"/>
    <property type="project" value="UniProtKB-KW"/>
</dbReference>
<proteinExistence type="predicted"/>
<evidence type="ECO:0000259" key="1">
    <source>
        <dbReference type="Pfam" id="PF08241"/>
    </source>
</evidence>
<dbReference type="Gene3D" id="3.40.50.150">
    <property type="entry name" value="Vaccinia Virus protein VP39"/>
    <property type="match status" value="1"/>
</dbReference>